<organism evidence="3 4">
    <name type="scientific">Streptococcus pneumoniae</name>
    <dbReference type="NCBI Taxonomy" id="1313"/>
    <lineage>
        <taxon>Bacteria</taxon>
        <taxon>Bacillati</taxon>
        <taxon>Bacillota</taxon>
        <taxon>Bacilli</taxon>
        <taxon>Lactobacillales</taxon>
        <taxon>Streptococcaceae</taxon>
        <taxon>Streptococcus</taxon>
    </lineage>
</organism>
<dbReference type="PROSITE" id="PS51762">
    <property type="entry name" value="GH16_2"/>
    <property type="match status" value="1"/>
</dbReference>
<accession>A0A110K440</accession>
<dbReference type="Pfam" id="PF02018">
    <property type="entry name" value="CBM_4_9"/>
    <property type="match status" value="1"/>
</dbReference>
<name>A0A110K440_STREE</name>
<dbReference type="SUPFAM" id="SSF49785">
    <property type="entry name" value="Galactose-binding domain-like"/>
    <property type="match status" value="1"/>
</dbReference>
<dbReference type="PANTHER" id="PTHR10963">
    <property type="entry name" value="GLYCOSYL HYDROLASE-RELATED"/>
    <property type="match status" value="1"/>
</dbReference>
<evidence type="ECO:0000313" key="3">
    <source>
        <dbReference type="EMBL" id="VTH32930.1"/>
    </source>
</evidence>
<dbReference type="Gene3D" id="2.60.120.260">
    <property type="entry name" value="Galactose-binding domain-like"/>
    <property type="match status" value="1"/>
</dbReference>
<dbReference type="EC" id="3.2.1.39" evidence="3"/>
<comment type="similarity">
    <text evidence="1">Belongs to the glycosyl hydrolase 16 family.</text>
</comment>
<reference evidence="3 4" key="1">
    <citation type="submission" date="2019-04" db="EMBL/GenBank/DDBJ databases">
        <authorList>
            <consortium name="Pathogen Informatics"/>
        </authorList>
    </citation>
    <scope>NUCLEOTIDE SEQUENCE [LARGE SCALE GENOMIC DNA]</scope>
    <source>
        <strain evidence="3 4">GPSC129</strain>
    </source>
</reference>
<dbReference type="SUPFAM" id="SSF49899">
    <property type="entry name" value="Concanavalin A-like lectins/glucanases"/>
    <property type="match status" value="1"/>
</dbReference>
<dbReference type="EMBL" id="CABDQT010000021">
    <property type="protein sequence ID" value="VTH32930.1"/>
    <property type="molecule type" value="Genomic_DNA"/>
</dbReference>
<keyword evidence="2 3" id="KW-0378">Hydrolase</keyword>
<evidence type="ECO:0000313" key="4">
    <source>
        <dbReference type="Proteomes" id="UP000314107"/>
    </source>
</evidence>
<dbReference type="GO" id="GO:0005975">
    <property type="term" value="P:carbohydrate metabolic process"/>
    <property type="evidence" value="ECO:0007669"/>
    <property type="project" value="InterPro"/>
</dbReference>
<dbReference type="InterPro" id="IPR008979">
    <property type="entry name" value="Galactose-bd-like_sf"/>
</dbReference>
<dbReference type="GO" id="GO:0042973">
    <property type="term" value="F:glucan endo-1,3-beta-D-glucosidase activity"/>
    <property type="evidence" value="ECO:0007669"/>
    <property type="project" value="UniProtKB-EC"/>
</dbReference>
<dbReference type="InterPro" id="IPR050546">
    <property type="entry name" value="Glycosyl_Hydrlase_16"/>
</dbReference>
<dbReference type="Gene3D" id="2.60.120.200">
    <property type="match status" value="1"/>
</dbReference>
<dbReference type="PANTHER" id="PTHR10963:SF55">
    <property type="entry name" value="GLYCOSIDE HYDROLASE FAMILY 16 PROTEIN"/>
    <property type="match status" value="1"/>
</dbReference>
<dbReference type="RefSeq" id="WP_001844953.1">
    <property type="nucleotide sequence ID" value="NZ_AP026923.1"/>
</dbReference>
<dbReference type="Proteomes" id="UP000314107">
    <property type="component" value="Unassembled WGS sequence"/>
</dbReference>
<evidence type="ECO:0000256" key="1">
    <source>
        <dbReference type="ARBA" id="ARBA00006865"/>
    </source>
</evidence>
<evidence type="ECO:0000256" key="2">
    <source>
        <dbReference type="ARBA" id="ARBA00022801"/>
    </source>
</evidence>
<sequence length="561" mass="64293">MKNNKLIFSLFILFLLIFIHAKVFANENLIKNSNFEQGELFWNSRNRGIINSNESYSNGHYSGMIPSTAINGNRADGYIGQVIDIEPNEDYLVSAFAKVDVSGAEGYFTARWFDDNKQGEIVQNNIGEAVDQTVNTTEWKKYMFSFNSGKHDKVLIQLVKWSEDDTTKKSNIFIDNVEMYQLSKGNSYKKIWRDDFDGEQLNKKYWGYELGSIRGWEQQHYVRSDENVFLRSGNLVLRATNRSKEDQYFNPRNNHRKVVYNSGSVRTHGKVEFLYGKLEMRAKLPKGQGVFPAFWTLGSDFTLDGKINPVQGRGWPSTGEIDIMELVGERNSNGSGNKTVYQTLHYGQSDNDDGKFAGHGTAFKLSSGNFNDSYHTFSIDWYKDYIVWMVDNHIVRKVYYGSDNIAKKIFNRPQYVQLNLAMGGNWPGVVDNNLSGTEFVVDYVSYSRNDLQQHQAEEYYSQSPKINGAKDIVINRGDVPDLLKGITTNSGYELDYSIENEPMFNNFGGNTSVDLLIRDKTEKEKISQMPPGVYNLHYTSRPKHLDYESKVDRKTVTLTIK</sequence>
<dbReference type="CDD" id="cd08023">
    <property type="entry name" value="GH16_laminarinase_like"/>
    <property type="match status" value="1"/>
</dbReference>
<protein>
    <submittedName>
        <fullName evidence="3">Beta glucanase</fullName>
        <ecNumber evidence="3">3.2.1.39</ecNumber>
    </submittedName>
</protein>
<dbReference type="InterPro" id="IPR013320">
    <property type="entry name" value="ConA-like_dom_sf"/>
</dbReference>
<dbReference type="Pfam" id="PF00722">
    <property type="entry name" value="Glyco_hydro_16"/>
    <property type="match status" value="1"/>
</dbReference>
<dbReference type="AlphaFoldDB" id="A0A110K440"/>
<dbReference type="InterPro" id="IPR003305">
    <property type="entry name" value="CenC_carb-bd"/>
</dbReference>
<gene>
    <name evidence="3" type="primary">glcA</name>
    <name evidence="3" type="ORF">SAMEA3171064_01735</name>
</gene>
<proteinExistence type="inferred from homology"/>
<dbReference type="InterPro" id="IPR000757">
    <property type="entry name" value="Beta-glucanase-like"/>
</dbReference>
<keyword evidence="3" id="KW-0326">Glycosidase</keyword>